<dbReference type="OrthoDB" id="9763644at2"/>
<name>A0A3S0Y5L5_CHLFR</name>
<keyword evidence="2" id="KW-1185">Reference proteome</keyword>
<dbReference type="STRING" id="211165.GCA_000317285_01712"/>
<proteinExistence type="predicted"/>
<dbReference type="Proteomes" id="UP000268857">
    <property type="component" value="Unassembled WGS sequence"/>
</dbReference>
<dbReference type="RefSeq" id="WP_016879363.1">
    <property type="nucleotide sequence ID" value="NZ_AJLN01000058.1"/>
</dbReference>
<sequence>MIYTIFQEGDRAWIRAGEISEFFDNVEVTVLGIVTLEGVEGETLTYIKVKLPQSLTTSKPIAGVIKGEMLVHKSTLTLAPPCISAVACKKSKKANIIKLLQFKQSKDNQAPSLDSFSSYIPSPEDQEAIAGNAELLSIPEINAEQVTELTEGWTQEFKQAVWKQLTPETKTRIKAMMKVKEVLT</sequence>
<dbReference type="AlphaFoldDB" id="A0A3S0Y5L5"/>
<accession>A0A3S0Y5L5</accession>
<dbReference type="EMBL" id="RSCJ01000018">
    <property type="protein sequence ID" value="RUR77066.1"/>
    <property type="molecule type" value="Genomic_DNA"/>
</dbReference>
<evidence type="ECO:0000313" key="2">
    <source>
        <dbReference type="Proteomes" id="UP000268857"/>
    </source>
</evidence>
<reference evidence="1 2" key="1">
    <citation type="journal article" date="2019" name="Genome Biol. Evol.">
        <title>Day and night: Metabolic profiles and evolutionary relationships of six axenic non-marine cyanobacteria.</title>
        <authorList>
            <person name="Will S.E."/>
            <person name="Henke P."/>
            <person name="Boedeker C."/>
            <person name="Huang S."/>
            <person name="Brinkmann H."/>
            <person name="Rohde M."/>
            <person name="Jarek M."/>
            <person name="Friedl T."/>
            <person name="Seufert S."/>
            <person name="Schumacher M."/>
            <person name="Overmann J."/>
            <person name="Neumann-Schaal M."/>
            <person name="Petersen J."/>
        </authorList>
    </citation>
    <scope>NUCLEOTIDE SEQUENCE [LARGE SCALE GENOMIC DNA]</scope>
    <source>
        <strain evidence="1 2">PCC 6912</strain>
    </source>
</reference>
<comment type="caution">
    <text evidence="1">The sequence shown here is derived from an EMBL/GenBank/DDBJ whole genome shotgun (WGS) entry which is preliminary data.</text>
</comment>
<protein>
    <submittedName>
        <fullName evidence="1">Uncharacterized protein</fullName>
    </submittedName>
</protein>
<gene>
    <name evidence="1" type="ORF">PCC6912_40250</name>
</gene>
<evidence type="ECO:0000313" key="1">
    <source>
        <dbReference type="EMBL" id="RUR77066.1"/>
    </source>
</evidence>
<organism evidence="1 2">
    <name type="scientific">Chlorogloeopsis fritschii PCC 6912</name>
    <dbReference type="NCBI Taxonomy" id="211165"/>
    <lineage>
        <taxon>Bacteria</taxon>
        <taxon>Bacillati</taxon>
        <taxon>Cyanobacteriota</taxon>
        <taxon>Cyanophyceae</taxon>
        <taxon>Nostocales</taxon>
        <taxon>Chlorogloeopsidaceae</taxon>
        <taxon>Chlorogloeopsis</taxon>
    </lineage>
</organism>